<protein>
    <recommendedName>
        <fullName evidence="7">Large ribosomal subunit protein mL46</fullName>
    </recommendedName>
    <alternativeName>
        <fullName evidence="8">39S ribosomal protein L46, mitochondrial</fullName>
    </alternativeName>
</protein>
<evidence type="ECO:0000256" key="1">
    <source>
        <dbReference type="ARBA" id="ARBA00004173"/>
    </source>
</evidence>
<accession>A0A315V6S3</accession>
<dbReference type="PANTHER" id="PTHR13124">
    <property type="entry name" value="39S RIBOSOMAL PROTEIN L46, MITOCHONDRIAL PRECURSOR-RELATED"/>
    <property type="match status" value="1"/>
</dbReference>
<evidence type="ECO:0000256" key="8">
    <source>
        <dbReference type="ARBA" id="ARBA00035534"/>
    </source>
</evidence>
<sequence>MAAPCRKMASRSFSRLLCYFSSTAVGSGACRRFSVTPIDRATPLGSTAADRATSPWSLMAAVCLQRLPVISADCSPIEQRFKQMLQQMELEKSLVSDHELRLLEDAEKMSRRQAADYDSDEEDRGDQEIMMTQDLEDTWEQRLKNFHPAPRVRGQWRRGLVKVRKSLGVKSTRTSPVSLPYSCLADVDEDLSSAQRCLADSLVLLAEQQVGAEKLWLLPQAAWQEGETLRQTAERALDSVTAAGVKATFLGNAPCGVYKYKLPKAARTEGSVGRKVFFFKAILADGAPGSAPTAPLLWVKKSELQEYLKPAYMTKVDRFILNL</sequence>
<comment type="caution">
    <text evidence="10">The sequence shown here is derived from an EMBL/GenBank/DDBJ whole genome shotgun (WGS) entry which is preliminary data.</text>
</comment>
<reference evidence="10 11" key="1">
    <citation type="journal article" date="2018" name="G3 (Bethesda)">
        <title>A High-Quality Reference Genome for the Invasive Mosquitofish Gambusia affinis Using a Chicago Library.</title>
        <authorList>
            <person name="Hoffberg S.L."/>
            <person name="Troendle N.J."/>
            <person name="Glenn T.C."/>
            <person name="Mahmud O."/>
            <person name="Louha S."/>
            <person name="Chalopin D."/>
            <person name="Bennetzen J.L."/>
            <person name="Mauricio R."/>
        </authorList>
    </citation>
    <scope>NUCLEOTIDE SEQUENCE [LARGE SCALE GENOMIC DNA]</scope>
    <source>
        <strain evidence="10">NE01/NJP1002.9</strain>
        <tissue evidence="10">Muscle</tissue>
    </source>
</reference>
<dbReference type="Proteomes" id="UP000250572">
    <property type="component" value="Unassembled WGS sequence"/>
</dbReference>
<dbReference type="InterPro" id="IPR021757">
    <property type="entry name" value="Ribosomal_mL46_N"/>
</dbReference>
<keyword evidence="5" id="KW-0496">Mitochondrion</keyword>
<dbReference type="GO" id="GO:0003735">
    <property type="term" value="F:structural constituent of ribosome"/>
    <property type="evidence" value="ECO:0007669"/>
    <property type="project" value="InterPro"/>
</dbReference>
<evidence type="ECO:0000256" key="3">
    <source>
        <dbReference type="ARBA" id="ARBA00022946"/>
    </source>
</evidence>
<evidence type="ECO:0000256" key="5">
    <source>
        <dbReference type="ARBA" id="ARBA00023128"/>
    </source>
</evidence>
<proteinExistence type="inferred from homology"/>
<dbReference type="InterPro" id="IPR015797">
    <property type="entry name" value="NUDIX_hydrolase-like_dom_sf"/>
</dbReference>
<dbReference type="FunFam" id="3.90.79.10:FF:000018">
    <property type="entry name" value="39S ribosomal protein L46, mitochondrial"/>
    <property type="match status" value="1"/>
</dbReference>
<gene>
    <name evidence="10" type="ORF">CCH79_00004826</name>
</gene>
<dbReference type="SUPFAM" id="SSF55811">
    <property type="entry name" value="Nudix"/>
    <property type="match status" value="1"/>
</dbReference>
<keyword evidence="11" id="KW-1185">Reference proteome</keyword>
<evidence type="ECO:0000256" key="4">
    <source>
        <dbReference type="ARBA" id="ARBA00022980"/>
    </source>
</evidence>
<keyword evidence="3" id="KW-0809">Transit peptide</keyword>
<dbReference type="InterPro" id="IPR033650">
    <property type="entry name" value="Ribosomal_mL46_NUDIX"/>
</dbReference>
<dbReference type="Gene3D" id="3.90.79.10">
    <property type="entry name" value="Nucleoside Triphosphate Pyrophosphohydrolase"/>
    <property type="match status" value="1"/>
</dbReference>
<dbReference type="AlphaFoldDB" id="A0A315V6S3"/>
<dbReference type="GO" id="GO:0005762">
    <property type="term" value="C:mitochondrial large ribosomal subunit"/>
    <property type="evidence" value="ECO:0007669"/>
    <property type="project" value="TreeGrafter"/>
</dbReference>
<keyword evidence="4" id="KW-0689">Ribosomal protein</keyword>
<evidence type="ECO:0000313" key="11">
    <source>
        <dbReference type="Proteomes" id="UP000250572"/>
    </source>
</evidence>
<evidence type="ECO:0000259" key="9">
    <source>
        <dbReference type="Pfam" id="PF11788"/>
    </source>
</evidence>
<dbReference type="CDD" id="cd04661">
    <property type="entry name" value="NUDIX_MRP_L46"/>
    <property type="match status" value="1"/>
</dbReference>
<evidence type="ECO:0000256" key="6">
    <source>
        <dbReference type="ARBA" id="ARBA00023274"/>
    </source>
</evidence>
<dbReference type="PROSITE" id="PS51257">
    <property type="entry name" value="PROKAR_LIPOPROTEIN"/>
    <property type="match status" value="1"/>
</dbReference>
<organism evidence="10 11">
    <name type="scientific">Gambusia affinis</name>
    <name type="common">Western mosquitofish</name>
    <name type="synonym">Heterandria affinis</name>
    <dbReference type="NCBI Taxonomy" id="33528"/>
    <lineage>
        <taxon>Eukaryota</taxon>
        <taxon>Metazoa</taxon>
        <taxon>Chordata</taxon>
        <taxon>Craniata</taxon>
        <taxon>Vertebrata</taxon>
        <taxon>Euteleostomi</taxon>
        <taxon>Actinopterygii</taxon>
        <taxon>Neopterygii</taxon>
        <taxon>Teleostei</taxon>
        <taxon>Neoteleostei</taxon>
        <taxon>Acanthomorphata</taxon>
        <taxon>Ovalentaria</taxon>
        <taxon>Atherinomorphae</taxon>
        <taxon>Cyprinodontiformes</taxon>
        <taxon>Poeciliidae</taxon>
        <taxon>Poeciliinae</taxon>
        <taxon>Gambusia</taxon>
    </lineage>
</organism>
<name>A0A315V6S3_GAMAF</name>
<dbReference type="STRING" id="33528.ENSGAFP00000002862"/>
<comment type="subcellular location">
    <subcellularLocation>
        <location evidence="1">Mitochondrion</location>
    </subcellularLocation>
</comment>
<dbReference type="Pfam" id="PF11788">
    <property type="entry name" value="MRP-L46"/>
    <property type="match status" value="1"/>
</dbReference>
<dbReference type="PANTHER" id="PTHR13124:SF12">
    <property type="entry name" value="LARGE RIBOSOMAL SUBUNIT PROTEIN ML46"/>
    <property type="match status" value="1"/>
</dbReference>
<keyword evidence="6" id="KW-0687">Ribonucleoprotein</keyword>
<evidence type="ECO:0000256" key="2">
    <source>
        <dbReference type="ARBA" id="ARBA00009070"/>
    </source>
</evidence>
<dbReference type="InterPro" id="IPR040008">
    <property type="entry name" value="Ribosomal_mL46"/>
</dbReference>
<feature type="domain" description="Large ribosomal subunit protein mL46 N-terminal" evidence="9">
    <location>
        <begin position="56"/>
        <end position="152"/>
    </location>
</feature>
<dbReference type="GO" id="GO:0005743">
    <property type="term" value="C:mitochondrial inner membrane"/>
    <property type="evidence" value="ECO:0007669"/>
    <property type="project" value="UniProtKB-ARBA"/>
</dbReference>
<evidence type="ECO:0000313" key="10">
    <source>
        <dbReference type="EMBL" id="PWA19083.1"/>
    </source>
</evidence>
<comment type="similarity">
    <text evidence="2">Belongs to the mitochondrion-specific ribosomal protein mL46 family.</text>
</comment>
<dbReference type="EMBL" id="NHOQ01002268">
    <property type="protein sequence ID" value="PWA19083.1"/>
    <property type="molecule type" value="Genomic_DNA"/>
</dbReference>
<evidence type="ECO:0000256" key="7">
    <source>
        <dbReference type="ARBA" id="ARBA00035190"/>
    </source>
</evidence>